<dbReference type="InterPro" id="IPR038765">
    <property type="entry name" value="Papain-like_cys_pep_sf"/>
</dbReference>
<evidence type="ECO:0000313" key="2">
    <source>
        <dbReference type="EMBL" id="KAJ0190849.1"/>
    </source>
</evidence>
<accession>A0A9R1WXH5</accession>
<dbReference type="Gene3D" id="3.90.70.10">
    <property type="entry name" value="Cysteine proteinases"/>
    <property type="match status" value="1"/>
</dbReference>
<dbReference type="EMBL" id="NBSK02000008">
    <property type="protein sequence ID" value="KAJ0190849.1"/>
    <property type="molecule type" value="Genomic_DNA"/>
</dbReference>
<reference evidence="2 3" key="1">
    <citation type="journal article" date="2017" name="Nat. Commun.">
        <title>Genome assembly with in vitro proximity ligation data and whole-genome triplication in lettuce.</title>
        <authorList>
            <person name="Reyes-Chin-Wo S."/>
            <person name="Wang Z."/>
            <person name="Yang X."/>
            <person name="Kozik A."/>
            <person name="Arikit S."/>
            <person name="Song C."/>
            <person name="Xia L."/>
            <person name="Froenicke L."/>
            <person name="Lavelle D.O."/>
            <person name="Truco M.J."/>
            <person name="Xia R."/>
            <person name="Zhu S."/>
            <person name="Xu C."/>
            <person name="Xu H."/>
            <person name="Xu X."/>
            <person name="Cox K."/>
            <person name="Korf I."/>
            <person name="Meyers B.C."/>
            <person name="Michelmore R.W."/>
        </authorList>
    </citation>
    <scope>NUCLEOTIDE SEQUENCE [LARGE SCALE GENOMIC DNA]</scope>
    <source>
        <strain evidence="3">cv. Salinas</strain>
        <tissue evidence="2">Seedlings</tissue>
    </source>
</reference>
<dbReference type="InterPro" id="IPR001394">
    <property type="entry name" value="Peptidase_C19_UCH"/>
</dbReference>
<dbReference type="Proteomes" id="UP000235145">
    <property type="component" value="Unassembled WGS sequence"/>
</dbReference>
<dbReference type="GO" id="GO:0004843">
    <property type="term" value="F:cysteine-type deubiquitinase activity"/>
    <property type="evidence" value="ECO:0007669"/>
    <property type="project" value="InterPro"/>
</dbReference>
<evidence type="ECO:0000313" key="3">
    <source>
        <dbReference type="Proteomes" id="UP000235145"/>
    </source>
</evidence>
<name>A0A9R1WXH5_LACSA</name>
<protein>
    <recommendedName>
        <fullName evidence="1">Peptidase C19 ubiquitin carboxyl-terminal hydrolase domain-containing protein</fullName>
    </recommendedName>
</protein>
<dbReference type="AlphaFoldDB" id="A0A9R1WXH5"/>
<dbReference type="GO" id="GO:0016579">
    <property type="term" value="P:protein deubiquitination"/>
    <property type="evidence" value="ECO:0007669"/>
    <property type="project" value="InterPro"/>
</dbReference>
<comment type="caution">
    <text evidence="2">The sequence shown here is derived from an EMBL/GenBank/DDBJ whole genome shotgun (WGS) entry which is preliminary data.</text>
</comment>
<dbReference type="Pfam" id="PF00443">
    <property type="entry name" value="UCH"/>
    <property type="match status" value="1"/>
</dbReference>
<proteinExistence type="predicted"/>
<dbReference type="SUPFAM" id="SSF54001">
    <property type="entry name" value="Cysteine proteinases"/>
    <property type="match status" value="1"/>
</dbReference>
<feature type="domain" description="Peptidase C19 ubiquitin carboxyl-terminal hydrolase" evidence="1">
    <location>
        <begin position="26"/>
        <end position="65"/>
    </location>
</feature>
<keyword evidence="3" id="KW-1185">Reference proteome</keyword>
<evidence type="ECO:0000259" key="1">
    <source>
        <dbReference type="Pfam" id="PF00443"/>
    </source>
</evidence>
<gene>
    <name evidence="2" type="ORF">LSAT_V11C800452060</name>
</gene>
<sequence>MAGFQLQMTWQMSLLLKKRMNGPPLGFKNIGNTCYLIVVLQFLTYTLPLANFCLRLQHSEKCEFLAQRDKKNDCPFCLLEKRIVRSHSIDSSLDTPDKIIEGLKVFPEF</sequence>
<organism evidence="2 3">
    <name type="scientific">Lactuca sativa</name>
    <name type="common">Garden lettuce</name>
    <dbReference type="NCBI Taxonomy" id="4236"/>
    <lineage>
        <taxon>Eukaryota</taxon>
        <taxon>Viridiplantae</taxon>
        <taxon>Streptophyta</taxon>
        <taxon>Embryophyta</taxon>
        <taxon>Tracheophyta</taxon>
        <taxon>Spermatophyta</taxon>
        <taxon>Magnoliopsida</taxon>
        <taxon>eudicotyledons</taxon>
        <taxon>Gunneridae</taxon>
        <taxon>Pentapetalae</taxon>
        <taxon>asterids</taxon>
        <taxon>campanulids</taxon>
        <taxon>Asterales</taxon>
        <taxon>Asteraceae</taxon>
        <taxon>Cichorioideae</taxon>
        <taxon>Cichorieae</taxon>
        <taxon>Lactucinae</taxon>
        <taxon>Lactuca</taxon>
    </lineage>
</organism>